<protein>
    <recommendedName>
        <fullName evidence="8">Peptidase S54 rhomboid domain-containing protein</fullName>
    </recommendedName>
</protein>
<dbReference type="PANTHER" id="PTHR43731:SF14">
    <property type="entry name" value="PRESENILIN-ASSOCIATED RHOMBOID-LIKE PROTEIN, MITOCHONDRIAL"/>
    <property type="match status" value="1"/>
</dbReference>
<comment type="caution">
    <text evidence="9">The sequence shown here is derived from an EMBL/GenBank/DDBJ whole genome shotgun (WGS) entry which is preliminary data.</text>
</comment>
<evidence type="ECO:0000256" key="7">
    <source>
        <dbReference type="SAM" id="Phobius"/>
    </source>
</evidence>
<feature type="transmembrane region" description="Helical" evidence="7">
    <location>
        <begin position="12"/>
        <end position="34"/>
    </location>
</feature>
<dbReference type="PANTHER" id="PTHR43731">
    <property type="entry name" value="RHOMBOID PROTEASE"/>
    <property type="match status" value="1"/>
</dbReference>
<feature type="domain" description="Peptidase S54 rhomboid" evidence="8">
    <location>
        <begin position="53"/>
        <end position="86"/>
    </location>
</feature>
<dbReference type="InterPro" id="IPR050925">
    <property type="entry name" value="Rhomboid_protease_S54"/>
</dbReference>
<dbReference type="SUPFAM" id="SSF144091">
    <property type="entry name" value="Rhomboid-like"/>
    <property type="match status" value="1"/>
</dbReference>
<keyword evidence="6 7" id="KW-0472">Membrane</keyword>
<dbReference type="InterPro" id="IPR035952">
    <property type="entry name" value="Rhomboid-like_sf"/>
</dbReference>
<comment type="subcellular location">
    <subcellularLocation>
        <location evidence="1">Membrane</location>
        <topology evidence="1">Multi-pass membrane protein</topology>
    </subcellularLocation>
</comment>
<evidence type="ECO:0000313" key="9">
    <source>
        <dbReference type="EMBL" id="GAI46100.1"/>
    </source>
</evidence>
<keyword evidence="3 7" id="KW-0812">Transmembrane</keyword>
<gene>
    <name evidence="9" type="ORF">S06H3_43519</name>
</gene>
<feature type="transmembrane region" description="Helical" evidence="7">
    <location>
        <begin position="54"/>
        <end position="80"/>
    </location>
</feature>
<keyword evidence="4" id="KW-0378">Hydrolase</keyword>
<reference evidence="9" key="1">
    <citation type="journal article" date="2014" name="Front. Microbiol.">
        <title>High frequency of phylogenetically diverse reductive dehalogenase-homologous genes in deep subseafloor sedimentary metagenomes.</title>
        <authorList>
            <person name="Kawai M."/>
            <person name="Futagami T."/>
            <person name="Toyoda A."/>
            <person name="Takaki Y."/>
            <person name="Nishi S."/>
            <person name="Hori S."/>
            <person name="Arai W."/>
            <person name="Tsubouchi T."/>
            <person name="Morono Y."/>
            <person name="Uchiyama I."/>
            <person name="Ito T."/>
            <person name="Fujiyama A."/>
            <person name="Inagaki F."/>
            <person name="Takami H."/>
        </authorList>
    </citation>
    <scope>NUCLEOTIDE SEQUENCE</scope>
    <source>
        <strain evidence="9">Expedition CK06-06</strain>
    </source>
</reference>
<evidence type="ECO:0000256" key="6">
    <source>
        <dbReference type="ARBA" id="ARBA00023136"/>
    </source>
</evidence>
<evidence type="ECO:0000256" key="3">
    <source>
        <dbReference type="ARBA" id="ARBA00022692"/>
    </source>
</evidence>
<evidence type="ECO:0000256" key="2">
    <source>
        <dbReference type="ARBA" id="ARBA00009045"/>
    </source>
</evidence>
<dbReference type="EMBL" id="BARV01027001">
    <property type="protein sequence ID" value="GAI46100.1"/>
    <property type="molecule type" value="Genomic_DNA"/>
</dbReference>
<sequence length="87" mass="9892">MSYRSYSRFAESSILLLVAINVVLYIATLASATLDGPDLIHTLGLQPAIWLERPWTLVTNLFIHGSLWHIAANMLTLYFFGRYLSMM</sequence>
<dbReference type="InterPro" id="IPR022764">
    <property type="entry name" value="Peptidase_S54_rhomboid_dom"/>
</dbReference>
<organism evidence="9">
    <name type="scientific">marine sediment metagenome</name>
    <dbReference type="NCBI Taxonomy" id="412755"/>
    <lineage>
        <taxon>unclassified sequences</taxon>
        <taxon>metagenomes</taxon>
        <taxon>ecological metagenomes</taxon>
    </lineage>
</organism>
<feature type="non-terminal residue" evidence="9">
    <location>
        <position position="87"/>
    </location>
</feature>
<keyword evidence="5 7" id="KW-1133">Transmembrane helix</keyword>
<dbReference type="Gene3D" id="1.20.1540.10">
    <property type="entry name" value="Rhomboid-like"/>
    <property type="match status" value="1"/>
</dbReference>
<evidence type="ECO:0000256" key="4">
    <source>
        <dbReference type="ARBA" id="ARBA00022801"/>
    </source>
</evidence>
<evidence type="ECO:0000259" key="8">
    <source>
        <dbReference type="Pfam" id="PF01694"/>
    </source>
</evidence>
<dbReference type="AlphaFoldDB" id="X1Q4V2"/>
<accession>X1Q4V2</accession>
<dbReference type="GO" id="GO:0016020">
    <property type="term" value="C:membrane"/>
    <property type="evidence" value="ECO:0007669"/>
    <property type="project" value="UniProtKB-SubCell"/>
</dbReference>
<dbReference type="Pfam" id="PF01694">
    <property type="entry name" value="Rhomboid"/>
    <property type="match status" value="1"/>
</dbReference>
<name>X1Q4V2_9ZZZZ</name>
<comment type="similarity">
    <text evidence="2">Belongs to the peptidase S54 family.</text>
</comment>
<evidence type="ECO:0000256" key="5">
    <source>
        <dbReference type="ARBA" id="ARBA00022989"/>
    </source>
</evidence>
<evidence type="ECO:0000256" key="1">
    <source>
        <dbReference type="ARBA" id="ARBA00004141"/>
    </source>
</evidence>
<proteinExistence type="inferred from homology"/>
<dbReference type="GO" id="GO:0004252">
    <property type="term" value="F:serine-type endopeptidase activity"/>
    <property type="evidence" value="ECO:0007669"/>
    <property type="project" value="InterPro"/>
</dbReference>